<keyword evidence="2" id="KW-1185">Reference proteome</keyword>
<dbReference type="OrthoDB" id="2190999at2759"/>
<name>T0KZ05_9MICR</name>
<dbReference type="HOGENOM" id="CLU_098758_0_0_1"/>
<dbReference type="AlphaFoldDB" id="T0KZ05"/>
<evidence type="ECO:0000313" key="2">
    <source>
        <dbReference type="Proteomes" id="UP000053780"/>
    </source>
</evidence>
<dbReference type="VEuPathDB" id="MicrosporidiaDB:NAPIS_ORF01945"/>
<dbReference type="Proteomes" id="UP000053780">
    <property type="component" value="Unassembled WGS sequence"/>
</dbReference>
<protein>
    <submittedName>
        <fullName evidence="1">Uncharacterized protein</fullName>
    </submittedName>
</protein>
<gene>
    <name evidence="1" type="ORF">NAPIS_ORF01945</name>
</gene>
<proteinExistence type="predicted"/>
<sequence length="174" mass="20618">MKIEILNKKVFISFFSIFKNKKTINLEITEENFLLECIELTKYYLNIPETIVKSDVTNEYIVIFIENSYIKIPLLSTVENEYEDVEDICTRFIVDNKTVVIFSNLKNLVKYRIEDGKLFIRKIGKEIIEEIEIKHLNFIESGELSFICNNEWSSCILPIYIYVEKILFCLAQIF</sequence>
<reference evidence="1 2" key="1">
    <citation type="journal article" date="2013" name="BMC Genomics">
        <title>Genome sequencing and comparative genomics of honey bee microsporidia, Nosema apis reveal novel insights into host-parasite interactions.</title>
        <authorList>
            <person name="Chen Yp."/>
            <person name="Pettis J.S."/>
            <person name="Zhao Y."/>
            <person name="Liu X."/>
            <person name="Tallon L.J."/>
            <person name="Sadzewicz L.D."/>
            <person name="Li R."/>
            <person name="Zheng H."/>
            <person name="Huang S."/>
            <person name="Zhang X."/>
            <person name="Hamilton M.C."/>
            <person name="Pernal S.F."/>
            <person name="Melathopoulos A.P."/>
            <person name="Yan X."/>
            <person name="Evans J.D."/>
        </authorList>
    </citation>
    <scope>NUCLEOTIDE SEQUENCE [LARGE SCALE GENOMIC DNA]</scope>
    <source>
        <strain evidence="1 2">BRL 01</strain>
    </source>
</reference>
<evidence type="ECO:0000313" key="1">
    <source>
        <dbReference type="EMBL" id="EQB60492.1"/>
    </source>
</evidence>
<organism evidence="1 2">
    <name type="scientific">Vairimorpha apis BRL 01</name>
    <dbReference type="NCBI Taxonomy" id="1037528"/>
    <lineage>
        <taxon>Eukaryota</taxon>
        <taxon>Fungi</taxon>
        <taxon>Fungi incertae sedis</taxon>
        <taxon>Microsporidia</taxon>
        <taxon>Nosematidae</taxon>
        <taxon>Vairimorpha</taxon>
    </lineage>
</organism>
<accession>T0KZ05</accession>
<dbReference type="EMBL" id="KE647281">
    <property type="protein sequence ID" value="EQB60492.1"/>
    <property type="molecule type" value="Genomic_DNA"/>
</dbReference>